<feature type="region of interest" description="Disordered" evidence="1">
    <location>
        <begin position="1"/>
        <end position="46"/>
    </location>
</feature>
<evidence type="ECO:0000256" key="1">
    <source>
        <dbReference type="SAM" id="MobiDB-lite"/>
    </source>
</evidence>
<feature type="compositionally biased region" description="Polar residues" evidence="1">
    <location>
        <begin position="554"/>
        <end position="565"/>
    </location>
</feature>
<name>A0A2A2LBS0_9BILA</name>
<feature type="compositionally biased region" description="Low complexity" evidence="1">
    <location>
        <begin position="153"/>
        <end position="167"/>
    </location>
</feature>
<protein>
    <recommendedName>
        <fullName evidence="5">BRICHOS domain-containing protein</fullName>
    </recommendedName>
</protein>
<feature type="compositionally biased region" description="Low complexity" evidence="1">
    <location>
        <begin position="536"/>
        <end position="553"/>
    </location>
</feature>
<feature type="transmembrane region" description="Helical" evidence="2">
    <location>
        <begin position="198"/>
        <end position="218"/>
    </location>
</feature>
<comment type="caution">
    <text evidence="3">The sequence shown here is derived from an EMBL/GenBank/DDBJ whole genome shotgun (WGS) entry which is preliminary data.</text>
</comment>
<keyword evidence="2" id="KW-1133">Transmembrane helix</keyword>
<dbReference type="STRING" id="2018661.A0A2A2LBS0"/>
<feature type="compositionally biased region" description="Polar residues" evidence="1">
    <location>
        <begin position="25"/>
        <end position="41"/>
    </location>
</feature>
<keyword evidence="2" id="KW-0472">Membrane</keyword>
<dbReference type="Proteomes" id="UP000218231">
    <property type="component" value="Unassembled WGS sequence"/>
</dbReference>
<organism evidence="3 4">
    <name type="scientific">Diploscapter pachys</name>
    <dbReference type="NCBI Taxonomy" id="2018661"/>
    <lineage>
        <taxon>Eukaryota</taxon>
        <taxon>Metazoa</taxon>
        <taxon>Ecdysozoa</taxon>
        <taxon>Nematoda</taxon>
        <taxon>Chromadorea</taxon>
        <taxon>Rhabditida</taxon>
        <taxon>Rhabditina</taxon>
        <taxon>Rhabditomorpha</taxon>
        <taxon>Rhabditoidea</taxon>
        <taxon>Rhabditidae</taxon>
        <taxon>Diploscapter</taxon>
    </lineage>
</organism>
<feature type="compositionally biased region" description="Low complexity" evidence="1">
    <location>
        <begin position="506"/>
        <end position="528"/>
    </location>
</feature>
<dbReference type="EMBL" id="LIAE01006952">
    <property type="protein sequence ID" value="PAV83538.1"/>
    <property type="molecule type" value="Genomic_DNA"/>
</dbReference>
<proteinExistence type="predicted"/>
<sequence length="673" mass="73873">MSRMPMKFQPLENEPRARGAPPSYRSHTMTEDSWSDYSASSGMGKKRSSWTNLIDADITAKVHNYNMQQHHRMQAPPPAVASRTSSYSTDIGVVSDIFHQYMPGRTASLTATPPQPAGTLPSHSLPVSRAPSVITNPMPTPQQQPAQSHPSYQQKSQQESRSKSAQKQAKKQKNTPPDGQKRNRLQEMKTWFSRPRNIWCCLLLLMLIAGGIVVAIVLSQVLPLPSEAVFNWQAPGNSTSGGQAGQVRIDMKVVDKQSRFQMQGAPPFKGNFINYYDFNNNQAVIVDDALKSNGRNLYCFVMPINTQAFNSINALRKAAGKSVNKKQMTQGWEQQWNFMANPTQAPPTGFNPPIPECNGARWVTLDYAADQRGRKCTDCFDFCLPEYGVSRDSDSGPDYLNIIRQDCFYLFVPEWRSYAQANNIEQNQRDFEAYYRNRQHMQTGYGAGNQSRWINLSNVPGAISNTASGVAGAIGSGFNNMAQGVQNAFTGGVNTLYPGQSNPSANMQGQGMNSMNSMNSPGSGYSSNQQNGYSDPNAGQQQVQYGQPQSYNQVQASNPGINYGSNPPGGGGMNLDPEGYATAFPGALPRPRNQLYGNDANLRNEWPYGTQSPVHSSDISNQNQLPVSGVVNLNGLTGSESNTQYQTGGSSSGLVGDEIRNMLSKEFILDDHE</sequence>
<keyword evidence="2" id="KW-0812">Transmembrane</keyword>
<keyword evidence="4" id="KW-1185">Reference proteome</keyword>
<gene>
    <name evidence="3" type="ORF">WR25_19897</name>
</gene>
<feature type="region of interest" description="Disordered" evidence="1">
    <location>
        <begin position="106"/>
        <end position="183"/>
    </location>
</feature>
<dbReference type="AlphaFoldDB" id="A0A2A2LBS0"/>
<accession>A0A2A2LBS0</accession>
<dbReference type="OrthoDB" id="5869318at2759"/>
<evidence type="ECO:0000256" key="2">
    <source>
        <dbReference type="SAM" id="Phobius"/>
    </source>
</evidence>
<evidence type="ECO:0000313" key="3">
    <source>
        <dbReference type="EMBL" id="PAV83538.1"/>
    </source>
</evidence>
<feature type="compositionally biased region" description="Polar residues" evidence="1">
    <location>
        <begin position="133"/>
        <end position="152"/>
    </location>
</feature>
<evidence type="ECO:0008006" key="5">
    <source>
        <dbReference type="Google" id="ProtNLM"/>
    </source>
</evidence>
<reference evidence="3 4" key="1">
    <citation type="journal article" date="2017" name="Curr. Biol.">
        <title>Genome architecture and evolution of a unichromosomal asexual nematode.</title>
        <authorList>
            <person name="Fradin H."/>
            <person name="Zegar C."/>
            <person name="Gutwein M."/>
            <person name="Lucas J."/>
            <person name="Kovtun M."/>
            <person name="Corcoran D."/>
            <person name="Baugh L.R."/>
            <person name="Kiontke K."/>
            <person name="Gunsalus K."/>
            <person name="Fitch D.H."/>
            <person name="Piano F."/>
        </authorList>
    </citation>
    <scope>NUCLEOTIDE SEQUENCE [LARGE SCALE GENOMIC DNA]</scope>
    <source>
        <strain evidence="3">PF1309</strain>
    </source>
</reference>
<evidence type="ECO:0000313" key="4">
    <source>
        <dbReference type="Proteomes" id="UP000218231"/>
    </source>
</evidence>
<feature type="region of interest" description="Disordered" evidence="1">
    <location>
        <begin position="499"/>
        <end position="575"/>
    </location>
</feature>